<proteinExistence type="predicted"/>
<feature type="compositionally biased region" description="Low complexity" evidence="1">
    <location>
        <begin position="38"/>
        <end position="47"/>
    </location>
</feature>
<evidence type="ECO:0000313" key="3">
    <source>
        <dbReference type="Proteomes" id="UP000001194"/>
    </source>
</evidence>
<dbReference type="RefSeq" id="XP_001881957.1">
    <property type="nucleotide sequence ID" value="XM_001881922.1"/>
</dbReference>
<dbReference type="KEGG" id="lbc:LACBIDRAFT_327925"/>
<organism evidence="3">
    <name type="scientific">Laccaria bicolor (strain S238N-H82 / ATCC MYA-4686)</name>
    <name type="common">Bicoloured deceiver</name>
    <name type="synonym">Laccaria laccata var. bicolor</name>
    <dbReference type="NCBI Taxonomy" id="486041"/>
    <lineage>
        <taxon>Eukaryota</taxon>
        <taxon>Fungi</taxon>
        <taxon>Dikarya</taxon>
        <taxon>Basidiomycota</taxon>
        <taxon>Agaricomycotina</taxon>
        <taxon>Agaricomycetes</taxon>
        <taxon>Agaricomycetidae</taxon>
        <taxon>Agaricales</taxon>
        <taxon>Agaricineae</taxon>
        <taxon>Hydnangiaceae</taxon>
        <taxon>Laccaria</taxon>
    </lineage>
</organism>
<feature type="compositionally biased region" description="Basic and acidic residues" evidence="1">
    <location>
        <begin position="112"/>
        <end position="127"/>
    </location>
</feature>
<feature type="region of interest" description="Disordered" evidence="1">
    <location>
        <begin position="26"/>
        <end position="201"/>
    </location>
</feature>
<evidence type="ECO:0000313" key="2">
    <source>
        <dbReference type="EMBL" id="EDR07565.1"/>
    </source>
</evidence>
<feature type="compositionally biased region" description="Basic residues" evidence="1">
    <location>
        <begin position="48"/>
        <end position="57"/>
    </location>
</feature>
<feature type="region of interest" description="Disordered" evidence="1">
    <location>
        <begin position="331"/>
        <end position="394"/>
    </location>
</feature>
<dbReference type="InParanoid" id="B0DD87"/>
<feature type="compositionally biased region" description="Low complexity" evidence="1">
    <location>
        <begin position="94"/>
        <end position="103"/>
    </location>
</feature>
<dbReference type="EMBL" id="DS547104">
    <property type="protein sequence ID" value="EDR07565.1"/>
    <property type="molecule type" value="Genomic_DNA"/>
</dbReference>
<dbReference type="Proteomes" id="UP000001194">
    <property type="component" value="Unassembled WGS sequence"/>
</dbReference>
<accession>B0DD87</accession>
<feature type="compositionally biased region" description="Polar residues" evidence="1">
    <location>
        <begin position="67"/>
        <end position="76"/>
    </location>
</feature>
<name>B0DD87_LACBS</name>
<dbReference type="AlphaFoldDB" id="B0DD87"/>
<sequence length="599" mass="67214">MRRNGIPDAQIECRRLPTLDLGVINKQLPLSQPPPSSTTPTHLATPPRHQRPPRRTQQRREHPPSQARPTQPANTRHTTRDNHVNARPRPPRPQTTTRLTTSTEGHANKRHAHDDTTTTSTGDDRVNGHPRQRTTTTSTDDEHVSGRRATTATSTDDDDEANGRRQRQRTTTPTADDDNAANRRQRQRTTSTLPMDDHVNDDERVPLHHVHTATILDSCRFRPEFQDSGRNLGIPVGISGGMESIALAQQCETMIQEATLHLPTHFVADPFIAVIKNFLPPSKTSKLDLTQKTNPTNPGHQIAMMMPGPHSKRLNDLDRLKTAAVTALGHHAPPDMLVEPAAPKVTQKRKLESAELETDKEAPLTKSKKGKGKGRVKAKSAEVVESDEGGEAPVTKEKGKAVVWVEIDEEVPAVKKKKEAKRAQVKEDDDEYDDEEDALKGKKKAPELYDLIPAKEVQLKKNLVLHFLTDPTNPIIWDSTMLQQAIDNKEFEPPKTTDHYVKEAWLLERDEKEAGAPRKKGGKGGKQGPFYWGPHDQLDFEGPVLFKYAYDPERNPIDENGIRRYLVMDVFAMPCTKCTTMKKPAFCWWGANTFGKDHH</sequence>
<protein>
    <submittedName>
        <fullName evidence="2">Predicted protein</fullName>
    </submittedName>
</protein>
<reference evidence="2 3" key="1">
    <citation type="journal article" date="2008" name="Nature">
        <title>The genome of Laccaria bicolor provides insights into mycorrhizal symbiosis.</title>
        <authorList>
            <person name="Martin F."/>
            <person name="Aerts A."/>
            <person name="Ahren D."/>
            <person name="Brun A."/>
            <person name="Danchin E.G.J."/>
            <person name="Duchaussoy F."/>
            <person name="Gibon J."/>
            <person name="Kohler A."/>
            <person name="Lindquist E."/>
            <person name="Pereda V."/>
            <person name="Salamov A."/>
            <person name="Shapiro H.J."/>
            <person name="Wuyts J."/>
            <person name="Blaudez D."/>
            <person name="Buee M."/>
            <person name="Brokstein P."/>
            <person name="Canbaeck B."/>
            <person name="Cohen D."/>
            <person name="Courty P.E."/>
            <person name="Coutinho P.M."/>
            <person name="Delaruelle C."/>
            <person name="Detter J.C."/>
            <person name="Deveau A."/>
            <person name="DiFazio S."/>
            <person name="Duplessis S."/>
            <person name="Fraissinet-Tachet L."/>
            <person name="Lucic E."/>
            <person name="Frey-Klett P."/>
            <person name="Fourrey C."/>
            <person name="Feussner I."/>
            <person name="Gay G."/>
            <person name="Grimwood J."/>
            <person name="Hoegger P.J."/>
            <person name="Jain P."/>
            <person name="Kilaru S."/>
            <person name="Labbe J."/>
            <person name="Lin Y.C."/>
            <person name="Legue V."/>
            <person name="Le Tacon F."/>
            <person name="Marmeisse R."/>
            <person name="Melayah D."/>
            <person name="Montanini B."/>
            <person name="Muratet M."/>
            <person name="Nehls U."/>
            <person name="Niculita-Hirzel H."/>
            <person name="Oudot-Le Secq M.P."/>
            <person name="Peter M."/>
            <person name="Quesneville H."/>
            <person name="Rajashekar B."/>
            <person name="Reich M."/>
            <person name="Rouhier N."/>
            <person name="Schmutz J."/>
            <person name="Yin T."/>
            <person name="Chalot M."/>
            <person name="Henrissat B."/>
            <person name="Kuees U."/>
            <person name="Lucas S."/>
            <person name="Van de Peer Y."/>
            <person name="Podila G.K."/>
            <person name="Polle A."/>
            <person name="Pukkila P.J."/>
            <person name="Richardson P.M."/>
            <person name="Rouze P."/>
            <person name="Sanders I.R."/>
            <person name="Stajich J.E."/>
            <person name="Tunlid A."/>
            <person name="Tuskan G."/>
            <person name="Grigoriev I.V."/>
        </authorList>
    </citation>
    <scope>NUCLEOTIDE SEQUENCE [LARGE SCALE GENOMIC DNA]</scope>
    <source>
        <strain evidence="3">S238N-H82 / ATCC MYA-4686</strain>
    </source>
</reference>
<evidence type="ECO:0000256" key="1">
    <source>
        <dbReference type="SAM" id="MobiDB-lite"/>
    </source>
</evidence>
<feature type="compositionally biased region" description="Basic and acidic residues" evidence="1">
    <location>
        <begin position="349"/>
        <end position="363"/>
    </location>
</feature>
<feature type="compositionally biased region" description="Basic residues" evidence="1">
    <location>
        <begin position="366"/>
        <end position="378"/>
    </location>
</feature>
<keyword evidence="3" id="KW-1185">Reference proteome</keyword>
<dbReference type="HOGENOM" id="CLU_455653_0_0_1"/>
<dbReference type="GeneID" id="6077619"/>
<gene>
    <name evidence="2" type="ORF">LACBIDRAFT_327925</name>
</gene>